<dbReference type="SUPFAM" id="SSF50370">
    <property type="entry name" value="Ricin B-like lectins"/>
    <property type="match status" value="1"/>
</dbReference>
<name>A0A833VSR7_9POAL</name>
<gene>
    <name evidence="1" type="ORF">FCM35_KLT09494</name>
</gene>
<protein>
    <submittedName>
        <fullName evidence="1">Uncharacterized protein</fullName>
    </submittedName>
</protein>
<keyword evidence="2" id="KW-1185">Reference proteome</keyword>
<comment type="caution">
    <text evidence="1">The sequence shown here is derived from an EMBL/GenBank/DDBJ whole genome shotgun (WGS) entry which is preliminary data.</text>
</comment>
<organism evidence="1 2">
    <name type="scientific">Carex littledalei</name>
    <dbReference type="NCBI Taxonomy" id="544730"/>
    <lineage>
        <taxon>Eukaryota</taxon>
        <taxon>Viridiplantae</taxon>
        <taxon>Streptophyta</taxon>
        <taxon>Embryophyta</taxon>
        <taxon>Tracheophyta</taxon>
        <taxon>Spermatophyta</taxon>
        <taxon>Magnoliopsida</taxon>
        <taxon>Liliopsida</taxon>
        <taxon>Poales</taxon>
        <taxon>Cyperaceae</taxon>
        <taxon>Cyperoideae</taxon>
        <taxon>Cariceae</taxon>
        <taxon>Carex</taxon>
        <taxon>Carex subgen. Euthyceras</taxon>
    </lineage>
</organism>
<dbReference type="CDD" id="cd23431">
    <property type="entry name" value="beta-trefoil_Ricin_AtEULS3-like"/>
    <property type="match status" value="1"/>
</dbReference>
<dbReference type="PANTHER" id="PTHR31257:SF21">
    <property type="entry name" value="OS07G0683600 PROTEIN"/>
    <property type="match status" value="1"/>
</dbReference>
<accession>A0A833VSR7</accession>
<reference evidence="1" key="1">
    <citation type="submission" date="2020-01" db="EMBL/GenBank/DDBJ databases">
        <title>Genome sequence of Kobresia littledalei, the first chromosome-level genome in the family Cyperaceae.</title>
        <authorList>
            <person name="Qu G."/>
        </authorList>
    </citation>
    <scope>NUCLEOTIDE SEQUENCE</scope>
    <source>
        <strain evidence="1">C.B.Clarke</strain>
        <tissue evidence="1">Leaf</tissue>
    </source>
</reference>
<sequence length="236" mass="25915">MLVIKKLCSEKCIIFVIPNGDKPAGNPTGANIIIGNAPPDAPSNTYTKLPRQPTVRIYSEANRDLSVTVRNGTVVLAPADSNDHYQHWIKDMSYSNEVRYIHGLPAFALVNRVTGEALKNPIGENQQVSLVPYKPNRLKDPVKWTESLSTGFRTIRITDTPTLNMTALTTSDCGTIPDDGTKIVSFNDPVSSLHCELSHTSTLCMDSPINCADSPPEKDDSLLLGHDVLEDYIIIR</sequence>
<dbReference type="OrthoDB" id="7769065at2759"/>
<dbReference type="AlphaFoldDB" id="A0A833VSR7"/>
<evidence type="ECO:0000313" key="2">
    <source>
        <dbReference type="Proteomes" id="UP000623129"/>
    </source>
</evidence>
<proteinExistence type="predicted"/>
<evidence type="ECO:0000313" key="1">
    <source>
        <dbReference type="EMBL" id="KAF3340650.1"/>
    </source>
</evidence>
<dbReference type="PANTHER" id="PTHR31257">
    <property type="entry name" value="RICIN B-LIKE LECTIN EULS3"/>
    <property type="match status" value="1"/>
</dbReference>
<dbReference type="InterPro" id="IPR040249">
    <property type="entry name" value="Ricin_B-like_lectin_EULS3-like"/>
</dbReference>
<dbReference type="EMBL" id="SWLB01000002">
    <property type="protein sequence ID" value="KAF3340650.1"/>
    <property type="molecule type" value="Genomic_DNA"/>
</dbReference>
<dbReference type="Proteomes" id="UP000623129">
    <property type="component" value="Unassembled WGS sequence"/>
</dbReference>
<dbReference type="InterPro" id="IPR035992">
    <property type="entry name" value="Ricin_B-like_lectins"/>
</dbReference>